<protein>
    <submittedName>
        <fullName evidence="2">Primosomal protein</fullName>
    </submittedName>
</protein>
<dbReference type="EMBL" id="RXLR01000014">
    <property type="protein sequence ID" value="TDH21745.1"/>
    <property type="molecule type" value="Genomic_DNA"/>
</dbReference>
<comment type="caution">
    <text evidence="2">The sequence shown here is derived from an EMBL/GenBank/DDBJ whole genome shotgun (WGS) entry which is preliminary data.</text>
</comment>
<feature type="region of interest" description="Disordered" evidence="1">
    <location>
        <begin position="225"/>
        <end position="266"/>
    </location>
</feature>
<dbReference type="AlphaFoldDB" id="A0A4R5PAM6"/>
<feature type="compositionally biased region" description="Acidic residues" evidence="1">
    <location>
        <begin position="236"/>
        <end position="266"/>
    </location>
</feature>
<dbReference type="Proteomes" id="UP000295627">
    <property type="component" value="Unassembled WGS sequence"/>
</dbReference>
<sequence length="451" mass="49273">MAADIVPIELGLTEGDVVTLWAPRWRDAGDEWEAFLGKDDDLYVFESVADLVAFVRTDNDNDLVDHPAWSTLGALSADELEPDDDNRYDLIGVPELVADKPTEDAVDTLRATLAIVASIGAVCELAPINKLINGNPVLGTLSGGAESFTGKDGLKRWNQIGAIVGKSWDSVVDAIDEIAATPDVDEELSAAADAELLAAAENAVDNDNDLEDDLEDDDDLDLLDEEADSETKSPDDADSADDDSDDADEDADEEAEDDEVEGEDLILGGDEDFWLEVGIDPIQMITNSGTFYTLRCYLNDEPIFLGRNGRISVFGSERALARYLADEHDHDLSDLSTYDDIRTAATDGSLRIDITDDNIYVFTGLADDLEDGVDEVDRDQLELAVELLTDVAEYSEDDSVDAELDSDTPLGKLVGHLLEPEKHDEPKGPFADAAERWRTLERAMEARLRRE</sequence>
<evidence type="ECO:0000256" key="1">
    <source>
        <dbReference type="SAM" id="MobiDB-lite"/>
    </source>
</evidence>
<feature type="compositionally biased region" description="Acidic residues" evidence="1">
    <location>
        <begin position="396"/>
        <end position="406"/>
    </location>
</feature>
<feature type="region of interest" description="Disordered" evidence="1">
    <location>
        <begin position="396"/>
        <end position="432"/>
    </location>
</feature>
<gene>
    <name evidence="2" type="ORF">EJ571_07105</name>
</gene>
<evidence type="ECO:0000313" key="2">
    <source>
        <dbReference type="EMBL" id="TDH21745.1"/>
    </source>
</evidence>
<evidence type="ECO:0000313" key="3">
    <source>
        <dbReference type="Proteomes" id="UP000295627"/>
    </source>
</evidence>
<feature type="compositionally biased region" description="Basic and acidic residues" evidence="1">
    <location>
        <begin position="418"/>
        <end position="432"/>
    </location>
</feature>
<name>A0A4R5PAM6_9MYCO</name>
<organism evidence="2 3">
    <name type="scientific">Mycobacteroides franklinii</name>
    <dbReference type="NCBI Taxonomy" id="948102"/>
    <lineage>
        <taxon>Bacteria</taxon>
        <taxon>Bacillati</taxon>
        <taxon>Actinomycetota</taxon>
        <taxon>Actinomycetes</taxon>
        <taxon>Mycobacteriales</taxon>
        <taxon>Mycobacteriaceae</taxon>
        <taxon>Mycobacteroides</taxon>
    </lineage>
</organism>
<accession>A0A4R5PAM6</accession>
<reference evidence="2 3" key="1">
    <citation type="journal article" date="2019" name="Sci. Rep.">
        <title>Extended insight into the Mycobacterium chelonae-abscessus complex through whole genome sequencing of Mycobacterium salmoniphilum outbreak and Mycobacterium salmoniphilum-like strains.</title>
        <authorList>
            <person name="Behra P.R.K."/>
            <person name="Das S."/>
            <person name="Pettersson B.M.F."/>
            <person name="Shirreff L."/>
            <person name="DuCote T."/>
            <person name="Jacobsson K.G."/>
            <person name="Ennis D.G."/>
            <person name="Kirsebom L.A."/>
        </authorList>
    </citation>
    <scope>NUCLEOTIDE SEQUENCE [LARGE SCALE GENOMIC DNA]</scope>
    <source>
        <strain evidence="2 3">DSM 45524</strain>
    </source>
</reference>
<dbReference type="RefSeq" id="WP_078333041.1">
    <property type="nucleotide sequence ID" value="NZ_MAFQ01000003.1"/>
</dbReference>
<proteinExistence type="predicted"/>